<evidence type="ECO:0000313" key="3">
    <source>
        <dbReference type="EMBL" id="MDR7149443.1"/>
    </source>
</evidence>
<proteinExistence type="predicted"/>
<comment type="caution">
    <text evidence="3">The sequence shown here is derived from an EMBL/GenBank/DDBJ whole genome shotgun (WGS) entry which is preliminary data.</text>
</comment>
<dbReference type="EMBL" id="JAVDWU010000002">
    <property type="protein sequence ID" value="MDR7149443.1"/>
    <property type="molecule type" value="Genomic_DNA"/>
</dbReference>
<gene>
    <name evidence="3" type="ORF">J2W49_001392</name>
</gene>
<dbReference type="PANTHER" id="PTHR36837">
    <property type="entry name" value="POLY(3-HYDROXYALKANOATE) POLYMERASE SUBUNIT PHAC"/>
    <property type="match status" value="1"/>
</dbReference>
<sequence>MLYQIYETQRSIMEPFADLAEVAAKLYNNPMLPLAQMPMAQRVSAAYDLMHRLGKDYEKPEFGIRTVDVDGVDVAIHERIEIDKPFCELRRFKRFSDDTDTLTKLKGQPVVLVVAPLSGHYATLLRDTVRTMLKDHKVYITDWKNARLVPLSEGEFHLDDYVNYVQEFIRHLQDIYGNCHVISVCQPTVPVLAAVSLMASRGETTPLTMTMMGGPIDARKSPTAVNNLAVQRSHSWFENNVIYRVPDNFPGAGRRVYPGFLQHTGFVAMNPDRHATSHYDYFKDLIKGDNESAESHRKFYDEYNAVLDMDADYYLETIDTVFQDFKLVNGTWDVKNEKGKIERVRPQDITTTALLTVEGELDDISGSGQTEAAHGLCTGVPKSQRMHYEAKGAGHYGIFSGRRWREMVYPVIKTFIQVQQAKAAVSVVREVGEATQRARAVARASALGKAAPAAALKKQTAGAKPAAKAPSKGSARPAAPRAAKAPATTKKPVRSQDA</sequence>
<keyword evidence="3" id="KW-0378">Hydrolase</keyword>
<dbReference type="NCBIfam" id="TIGR01849">
    <property type="entry name" value="PHB_depoly_PhaZ"/>
    <property type="match status" value="1"/>
</dbReference>
<feature type="compositionally biased region" description="Low complexity" evidence="1">
    <location>
        <begin position="452"/>
        <end position="490"/>
    </location>
</feature>
<dbReference type="GO" id="GO:0050526">
    <property type="term" value="F:poly(3-hydroxybutyrate) depolymerase activity"/>
    <property type="evidence" value="ECO:0007669"/>
    <property type="project" value="UniProtKB-EC"/>
</dbReference>
<evidence type="ECO:0000313" key="4">
    <source>
        <dbReference type="Proteomes" id="UP001265700"/>
    </source>
</evidence>
<dbReference type="InterPro" id="IPR009656">
    <property type="entry name" value="PHB_depo_C"/>
</dbReference>
<reference evidence="3 4" key="1">
    <citation type="submission" date="2023-07" db="EMBL/GenBank/DDBJ databases">
        <title>Sorghum-associated microbial communities from plants grown in Nebraska, USA.</title>
        <authorList>
            <person name="Schachtman D."/>
        </authorList>
    </citation>
    <scope>NUCLEOTIDE SEQUENCE [LARGE SCALE GENOMIC DNA]</scope>
    <source>
        <strain evidence="3 4">4249</strain>
    </source>
</reference>
<dbReference type="Pfam" id="PF06850">
    <property type="entry name" value="PHB_depo_C"/>
    <property type="match status" value="1"/>
</dbReference>
<dbReference type="Proteomes" id="UP001265700">
    <property type="component" value="Unassembled WGS sequence"/>
</dbReference>
<evidence type="ECO:0000256" key="1">
    <source>
        <dbReference type="SAM" id="MobiDB-lite"/>
    </source>
</evidence>
<name>A0ABU1WJI8_9BURK</name>
<dbReference type="InterPro" id="IPR010915">
    <property type="entry name" value="PHB_depoly_PhaZ"/>
</dbReference>
<organism evidence="3 4">
    <name type="scientific">Hydrogenophaga palleronii</name>
    <dbReference type="NCBI Taxonomy" id="65655"/>
    <lineage>
        <taxon>Bacteria</taxon>
        <taxon>Pseudomonadati</taxon>
        <taxon>Pseudomonadota</taxon>
        <taxon>Betaproteobacteria</taxon>
        <taxon>Burkholderiales</taxon>
        <taxon>Comamonadaceae</taxon>
        <taxon>Hydrogenophaga</taxon>
    </lineage>
</organism>
<dbReference type="PIRSF" id="PIRSF020818">
    <property type="entry name" value="PHB_depoly_PhaZ"/>
    <property type="match status" value="1"/>
</dbReference>
<dbReference type="RefSeq" id="WP_310313407.1">
    <property type="nucleotide sequence ID" value="NZ_JAVDWU010000002.1"/>
</dbReference>
<dbReference type="InterPro" id="IPR051321">
    <property type="entry name" value="PHA/PHB_synthase"/>
</dbReference>
<feature type="domain" description="PHB de-polymerase C-terminal" evidence="2">
    <location>
        <begin position="213"/>
        <end position="418"/>
    </location>
</feature>
<evidence type="ECO:0000259" key="2">
    <source>
        <dbReference type="Pfam" id="PF06850"/>
    </source>
</evidence>
<protein>
    <submittedName>
        <fullName evidence="3">Poly(3-hydroxybutyrate) depolymerase</fullName>
        <ecNumber evidence="3">3.1.1.75</ecNumber>
    </submittedName>
</protein>
<keyword evidence="4" id="KW-1185">Reference proteome</keyword>
<dbReference type="PANTHER" id="PTHR36837:SF4">
    <property type="entry name" value="BLR0908 PROTEIN"/>
    <property type="match status" value="1"/>
</dbReference>
<feature type="region of interest" description="Disordered" evidence="1">
    <location>
        <begin position="452"/>
        <end position="498"/>
    </location>
</feature>
<accession>A0ABU1WJI8</accession>
<dbReference type="SUPFAM" id="SSF53474">
    <property type="entry name" value="alpha/beta-Hydrolases"/>
    <property type="match status" value="1"/>
</dbReference>
<dbReference type="EC" id="3.1.1.75" evidence="3"/>
<dbReference type="InterPro" id="IPR029058">
    <property type="entry name" value="AB_hydrolase_fold"/>
</dbReference>